<evidence type="ECO:0000259" key="3">
    <source>
        <dbReference type="Pfam" id="PF00884"/>
    </source>
</evidence>
<dbReference type="RefSeq" id="WP_127164055.1">
    <property type="nucleotide sequence ID" value="NZ_CP029822.1"/>
</dbReference>
<accession>A0A3S9XG18</accession>
<evidence type="ECO:0000256" key="2">
    <source>
        <dbReference type="ARBA" id="ARBA00022801"/>
    </source>
</evidence>
<keyword evidence="5" id="KW-1185">Reference proteome</keyword>
<dbReference type="Pfam" id="PF00884">
    <property type="entry name" value="Sulfatase"/>
    <property type="match status" value="1"/>
</dbReference>
<reference evidence="5" key="1">
    <citation type="submission" date="2018-06" db="EMBL/GenBank/DDBJ databases">
        <title>Complete genome of Pseudomonas insecticola strain QZS01.</title>
        <authorList>
            <person name="Wang J."/>
            <person name="Su Q."/>
        </authorList>
    </citation>
    <scope>NUCLEOTIDE SEQUENCE [LARGE SCALE GENOMIC DNA]</scope>
    <source>
        <strain evidence="5">QZS01</strain>
    </source>
</reference>
<dbReference type="PANTHER" id="PTHR42693:SF53">
    <property type="entry name" value="ENDO-4-O-SULFATASE"/>
    <property type="match status" value="1"/>
</dbReference>
<evidence type="ECO:0000313" key="5">
    <source>
        <dbReference type="Proteomes" id="UP000273143"/>
    </source>
</evidence>
<dbReference type="PANTHER" id="PTHR42693">
    <property type="entry name" value="ARYLSULFATASE FAMILY MEMBER"/>
    <property type="match status" value="1"/>
</dbReference>
<dbReference type="Proteomes" id="UP000273143">
    <property type="component" value="Chromosome"/>
</dbReference>
<dbReference type="GO" id="GO:0004065">
    <property type="term" value="F:arylsulfatase activity"/>
    <property type="evidence" value="ECO:0007669"/>
    <property type="project" value="TreeGrafter"/>
</dbReference>
<dbReference type="AlphaFoldDB" id="A0A3S9XG18"/>
<dbReference type="InterPro" id="IPR000917">
    <property type="entry name" value="Sulfatase_N"/>
</dbReference>
<evidence type="ECO:0000256" key="1">
    <source>
        <dbReference type="ARBA" id="ARBA00008779"/>
    </source>
</evidence>
<dbReference type="SUPFAM" id="SSF53649">
    <property type="entry name" value="Alkaline phosphatase-like"/>
    <property type="match status" value="1"/>
</dbReference>
<gene>
    <name evidence="4" type="ORF">DM558_11120</name>
</gene>
<dbReference type="Gene3D" id="3.40.720.10">
    <property type="entry name" value="Alkaline Phosphatase, subunit A"/>
    <property type="match status" value="1"/>
</dbReference>
<dbReference type="NCBIfam" id="NF038075">
    <property type="entry name" value="fam_STM4013"/>
    <property type="match status" value="1"/>
</dbReference>
<protein>
    <submittedName>
        <fullName evidence="4">Metalloenzyme domain-containing protein</fullName>
    </submittedName>
</protein>
<feature type="domain" description="Sulfatase N-terminal" evidence="3">
    <location>
        <begin position="46"/>
        <end position="245"/>
    </location>
</feature>
<sequence>MINAKQLIKNRANILLITFDSLRYDVLAKAHMPELNTWVPKWEARHSPATFTYASHHAFFSGFLPTPIDNPTAPRLFAASFVGSTTTKPNTFTFAESTLPKALANLGYQTCCIGGVGFFNKESELGSVLPNLFQQAYWSREMGVTGVNSTELQVEQAIAFLQQDTQPKLLFINVSATHQPTTIFHPNQQTESMATQQAALEYAQCHIARLLKAQTECGNALVVLTSDHGEAFGEDGYHGHRLAHETVLTVPYAEFILESV</sequence>
<name>A0A3S9XG18_9GAMM</name>
<dbReference type="InterPro" id="IPR017850">
    <property type="entry name" value="Alkaline_phosphatase_core_sf"/>
</dbReference>
<comment type="similarity">
    <text evidence="1">Belongs to the sulfatase family.</text>
</comment>
<dbReference type="InterPro" id="IPR047838">
    <property type="entry name" value="STM4013-like"/>
</dbReference>
<evidence type="ECO:0000313" key="4">
    <source>
        <dbReference type="EMBL" id="AZS51288.1"/>
    </source>
</evidence>
<dbReference type="KEGG" id="emo:DM558_11120"/>
<dbReference type="EMBL" id="CP029822">
    <property type="protein sequence ID" value="AZS51288.1"/>
    <property type="molecule type" value="Genomic_DNA"/>
</dbReference>
<keyword evidence="2" id="KW-0378">Hydrolase</keyword>
<dbReference type="InterPro" id="IPR050738">
    <property type="entry name" value="Sulfatase"/>
</dbReference>
<organism evidence="4 5">
    <name type="scientific">Entomomonas moraniae</name>
    <dbReference type="NCBI Taxonomy" id="2213226"/>
    <lineage>
        <taxon>Bacteria</taxon>
        <taxon>Pseudomonadati</taxon>
        <taxon>Pseudomonadota</taxon>
        <taxon>Gammaproteobacteria</taxon>
        <taxon>Pseudomonadales</taxon>
        <taxon>Pseudomonadaceae</taxon>
        <taxon>Entomomonas</taxon>
    </lineage>
</organism>
<proteinExistence type="inferred from homology"/>